<evidence type="ECO:0000313" key="8">
    <source>
        <dbReference type="EMBL" id="KAF2761882.1"/>
    </source>
</evidence>
<evidence type="ECO:0000256" key="2">
    <source>
        <dbReference type="ARBA" id="ARBA00012405"/>
    </source>
</evidence>
<dbReference type="OrthoDB" id="415825at2759"/>
<reference evidence="8" key="1">
    <citation type="journal article" date="2020" name="Stud. Mycol.">
        <title>101 Dothideomycetes genomes: a test case for predicting lifestyles and emergence of pathogens.</title>
        <authorList>
            <person name="Haridas S."/>
            <person name="Albert R."/>
            <person name="Binder M."/>
            <person name="Bloem J."/>
            <person name="Labutti K."/>
            <person name="Salamov A."/>
            <person name="Andreopoulos B."/>
            <person name="Baker S."/>
            <person name="Barry K."/>
            <person name="Bills G."/>
            <person name="Bluhm B."/>
            <person name="Cannon C."/>
            <person name="Castanera R."/>
            <person name="Culley D."/>
            <person name="Daum C."/>
            <person name="Ezra D."/>
            <person name="Gonzalez J."/>
            <person name="Henrissat B."/>
            <person name="Kuo A."/>
            <person name="Liang C."/>
            <person name="Lipzen A."/>
            <person name="Lutzoni F."/>
            <person name="Magnuson J."/>
            <person name="Mondo S."/>
            <person name="Nolan M."/>
            <person name="Ohm R."/>
            <person name="Pangilinan J."/>
            <person name="Park H.-J."/>
            <person name="Ramirez L."/>
            <person name="Alfaro M."/>
            <person name="Sun H."/>
            <person name="Tritt A."/>
            <person name="Yoshinaga Y."/>
            <person name="Zwiers L.-H."/>
            <person name="Turgeon B."/>
            <person name="Goodwin S."/>
            <person name="Spatafora J."/>
            <person name="Crous P."/>
            <person name="Grigoriev I."/>
        </authorList>
    </citation>
    <scope>NUCLEOTIDE SEQUENCE</scope>
    <source>
        <strain evidence="8">CBS 121739</strain>
    </source>
</reference>
<organism evidence="8 9">
    <name type="scientific">Pseudovirgaria hyperparasitica</name>
    <dbReference type="NCBI Taxonomy" id="470096"/>
    <lineage>
        <taxon>Eukaryota</taxon>
        <taxon>Fungi</taxon>
        <taxon>Dikarya</taxon>
        <taxon>Ascomycota</taxon>
        <taxon>Pezizomycotina</taxon>
        <taxon>Dothideomycetes</taxon>
        <taxon>Dothideomycetes incertae sedis</taxon>
        <taxon>Acrospermales</taxon>
        <taxon>Acrospermaceae</taxon>
        <taxon>Pseudovirgaria</taxon>
    </lineage>
</organism>
<feature type="domain" description="FAD-binding PCMH-type" evidence="7">
    <location>
        <begin position="30"/>
        <end position="204"/>
    </location>
</feature>
<dbReference type="InterPro" id="IPR036318">
    <property type="entry name" value="FAD-bd_PCMH-like_sf"/>
</dbReference>
<feature type="region of interest" description="Disordered" evidence="6">
    <location>
        <begin position="423"/>
        <end position="449"/>
    </location>
</feature>
<dbReference type="RefSeq" id="XP_033604333.1">
    <property type="nucleotide sequence ID" value="XM_033743261.1"/>
</dbReference>
<gene>
    <name evidence="8" type="ORF">EJ05DRAFT_472837</name>
</gene>
<dbReference type="Pfam" id="PF01565">
    <property type="entry name" value="FAD_binding_4"/>
    <property type="match status" value="1"/>
</dbReference>
<dbReference type="GeneID" id="54484315"/>
<keyword evidence="4" id="KW-1133">Transmembrane helix</keyword>
<keyword evidence="9" id="KW-1185">Reference proteome</keyword>
<dbReference type="PANTHER" id="PTHR10801:SF10">
    <property type="entry name" value="FAD BINDING DOMAIN PROTEIN (AFU_ORTHOLOGUE AFUA_6G14300)"/>
    <property type="match status" value="1"/>
</dbReference>
<evidence type="ECO:0000259" key="7">
    <source>
        <dbReference type="PROSITE" id="PS51387"/>
    </source>
</evidence>
<dbReference type="InterPro" id="IPR006094">
    <property type="entry name" value="Oxid_FAD_bind_N"/>
</dbReference>
<dbReference type="PROSITE" id="PS51387">
    <property type="entry name" value="FAD_PCMH"/>
    <property type="match status" value="1"/>
</dbReference>
<name>A0A6A6WGB3_9PEZI</name>
<evidence type="ECO:0000313" key="9">
    <source>
        <dbReference type="Proteomes" id="UP000799437"/>
    </source>
</evidence>
<dbReference type="InterPro" id="IPR016169">
    <property type="entry name" value="FAD-bd_PCMH_sub2"/>
</dbReference>
<dbReference type="AlphaFoldDB" id="A0A6A6WGB3"/>
<evidence type="ECO:0000256" key="1">
    <source>
        <dbReference type="ARBA" id="ARBA00004167"/>
    </source>
</evidence>
<dbReference type="PANTHER" id="PTHR10801">
    <property type="entry name" value="24-DEHYDROCHOLESTEROL REDUCTASE"/>
    <property type="match status" value="1"/>
</dbReference>
<dbReference type="EC" id="1.3.1.72" evidence="2"/>
<dbReference type="GO" id="GO:0050614">
    <property type="term" value="F:Delta24-sterol reductase activity"/>
    <property type="evidence" value="ECO:0007669"/>
    <property type="project" value="UniProtKB-EC"/>
</dbReference>
<dbReference type="GO" id="GO:0000246">
    <property type="term" value="F:Delta24(24-1) sterol reductase activity"/>
    <property type="evidence" value="ECO:0007669"/>
    <property type="project" value="TreeGrafter"/>
</dbReference>
<dbReference type="GO" id="GO:0005737">
    <property type="term" value="C:cytoplasm"/>
    <property type="evidence" value="ECO:0007669"/>
    <property type="project" value="TreeGrafter"/>
</dbReference>
<evidence type="ECO:0000256" key="6">
    <source>
        <dbReference type="SAM" id="MobiDB-lite"/>
    </source>
</evidence>
<dbReference type="EMBL" id="ML996566">
    <property type="protein sequence ID" value="KAF2761882.1"/>
    <property type="molecule type" value="Genomic_DNA"/>
</dbReference>
<dbReference type="GO" id="GO:0071949">
    <property type="term" value="F:FAD binding"/>
    <property type="evidence" value="ECO:0007669"/>
    <property type="project" value="InterPro"/>
</dbReference>
<proteinExistence type="predicted"/>
<sequence length="582" mass="64348">MAVPAASCLLPKHTRTCTQARFYTSSSTQQDARHATSLFDMHDRDVESIINGIRRFHAHGEPYRIAHGSTNSTRPRAPGTNVIDISRLNRVLHIDRDAQTAIVEPNVPMDRLVEATLDHGLIPPVVMEFPGITVGGGFAGTCGESSSFKHGFFSDNIDWADIVLANGELVRVSPEVRPDLFSGAAGALGTLGVTTRVQIRLVKAEKYVDVTVHPLTTTGKGNDGGEEDIFAAAVDKAALFARRSDIDHLDGILFSRTEGALMTGTMTSAPLSLSSSSSSSSHTNPQQLTRFSRPKDPWYYMHISHLLTQQPHNPRPTTFRTPLAEYLFRYNRGGFWVGHAAFEYFHFPFTALTRRLLDDFLHTRMMYTALHASGLSERYIVQDYALPFSGAVGFLKGVQRDVGVWPLWLCPLRTVSGTAHFHPRARRATESASTTTTEAGTAEGQKADEEQPEHILNIGIYGWPPSPTTCTPTFAAVNRHLNALAATHGGTKWLYAQSFYTAEEFWQIYDRAWYEGLRAKYGAAGGGNNSLPSVTDKVAWDGVEKEQQVRDVWPAAGIRGLRAAIKSKSYLDARKSRWKEWS</sequence>
<dbReference type="InterPro" id="IPR040165">
    <property type="entry name" value="Diminuto-like"/>
</dbReference>
<dbReference type="SUPFAM" id="SSF56176">
    <property type="entry name" value="FAD-binding/transporter-associated domain-like"/>
    <property type="match status" value="1"/>
</dbReference>
<feature type="compositionally biased region" description="Low complexity" evidence="6">
    <location>
        <begin position="430"/>
        <end position="444"/>
    </location>
</feature>
<evidence type="ECO:0000256" key="4">
    <source>
        <dbReference type="ARBA" id="ARBA00022989"/>
    </source>
</evidence>
<keyword evidence="5" id="KW-0472">Membrane</keyword>
<accession>A0A6A6WGB3</accession>
<keyword evidence="3" id="KW-0812">Transmembrane</keyword>
<dbReference type="Gene3D" id="3.30.465.10">
    <property type="match status" value="1"/>
</dbReference>
<comment type="subcellular location">
    <subcellularLocation>
        <location evidence="1">Membrane</location>
        <topology evidence="1">Single-pass membrane protein</topology>
    </subcellularLocation>
</comment>
<dbReference type="Proteomes" id="UP000799437">
    <property type="component" value="Unassembled WGS sequence"/>
</dbReference>
<dbReference type="InterPro" id="IPR016166">
    <property type="entry name" value="FAD-bd_PCMH"/>
</dbReference>
<evidence type="ECO:0000256" key="3">
    <source>
        <dbReference type="ARBA" id="ARBA00022692"/>
    </source>
</evidence>
<dbReference type="GO" id="GO:0016020">
    <property type="term" value="C:membrane"/>
    <property type="evidence" value="ECO:0007669"/>
    <property type="project" value="UniProtKB-SubCell"/>
</dbReference>
<evidence type="ECO:0000256" key="5">
    <source>
        <dbReference type="ARBA" id="ARBA00023136"/>
    </source>
</evidence>
<dbReference type="GO" id="GO:0008202">
    <property type="term" value="P:steroid metabolic process"/>
    <property type="evidence" value="ECO:0007669"/>
    <property type="project" value="TreeGrafter"/>
</dbReference>
<protein>
    <recommendedName>
        <fullName evidence="2">Delta(24)-sterol reductase</fullName>
        <ecNumber evidence="2">1.3.1.72</ecNumber>
    </recommendedName>
</protein>